<organism evidence="12 13">
    <name type="scientific">Lactobacillus melliventris</name>
    <dbReference type="NCBI Taxonomy" id="1218507"/>
    <lineage>
        <taxon>Bacteria</taxon>
        <taxon>Bacillati</taxon>
        <taxon>Bacillota</taxon>
        <taxon>Bacilli</taxon>
        <taxon>Lactobacillales</taxon>
        <taxon>Lactobacillaceae</taxon>
        <taxon>Lactobacillus</taxon>
    </lineage>
</organism>
<dbReference type="GO" id="GO:0003700">
    <property type="term" value="F:DNA-binding transcription factor activity"/>
    <property type="evidence" value="ECO:0007669"/>
    <property type="project" value="InterPro"/>
</dbReference>
<gene>
    <name evidence="12" type="ORF">JF74_01870</name>
</gene>
<evidence type="ECO:0000256" key="2">
    <source>
        <dbReference type="ARBA" id="ARBA00022490"/>
    </source>
</evidence>
<dbReference type="PIRSF" id="PIRSF006171">
    <property type="entry name" value="RR_citrat_malat"/>
    <property type="match status" value="1"/>
</dbReference>
<evidence type="ECO:0000256" key="3">
    <source>
        <dbReference type="ARBA" id="ARBA00022553"/>
    </source>
</evidence>
<evidence type="ECO:0000313" key="13">
    <source>
        <dbReference type="Proteomes" id="UP000033531"/>
    </source>
</evidence>
<keyword evidence="7 9" id="KW-0010">Activator</keyword>
<dbReference type="HOGENOM" id="CLU_000445_39_0_9"/>
<dbReference type="GO" id="GO:0000156">
    <property type="term" value="F:phosphorelay response regulator activity"/>
    <property type="evidence" value="ECO:0007669"/>
    <property type="project" value="TreeGrafter"/>
</dbReference>
<dbReference type="AlphaFoldDB" id="A0A0F4LKQ9"/>
<evidence type="ECO:0000256" key="5">
    <source>
        <dbReference type="ARBA" id="ARBA00023015"/>
    </source>
</evidence>
<evidence type="ECO:0000256" key="8">
    <source>
        <dbReference type="ARBA" id="ARBA00023163"/>
    </source>
</evidence>
<evidence type="ECO:0000256" key="6">
    <source>
        <dbReference type="ARBA" id="ARBA00023125"/>
    </source>
</evidence>
<dbReference type="InterPro" id="IPR051271">
    <property type="entry name" value="2C-system_Tx_regulators"/>
</dbReference>
<accession>A0A0F4LKQ9</accession>
<comment type="caution">
    <text evidence="12">The sequence shown here is derived from an EMBL/GenBank/DDBJ whole genome shotgun (WGS) entry which is preliminary data.</text>
</comment>
<dbReference type="InterPro" id="IPR024187">
    <property type="entry name" value="Sig_transdc_resp-reg_cit/mal"/>
</dbReference>
<keyword evidence="4 9" id="KW-0902">Two-component regulatory system</keyword>
<feature type="domain" description="Response regulatory" evidence="11">
    <location>
        <begin position="3"/>
        <end position="121"/>
    </location>
</feature>
<dbReference type="PATRIC" id="fig|1218507.3.peg.348"/>
<sequence length="228" mass="26024">MLTILIVEDDPMVSSINKQYLMRIIKPENLTVYQTATANKALAITKKISPDLILLDVYLPKTSGTELLEQFIQHNLHPNVIMLSAAKDSTNINMALKYGVLDYLLKPFSFKRFKEAIEHFLKYNEVLQKNNTVSQGELDHIFITQDMNNLNDETGLPKGLSDFSLTKIKTAISQLAGEFSNQDVARQSKLSRITTKKYLDYLERTGKLSTKVHYLKVGRPIKIYKLNK</sequence>
<dbReference type="RefSeq" id="WP_046324143.1">
    <property type="nucleotide sequence ID" value="NZ_JBHTMT010000011.1"/>
</dbReference>
<keyword evidence="3 10" id="KW-0597">Phosphoprotein</keyword>
<keyword evidence="8 9" id="KW-0804">Transcription</keyword>
<dbReference type="GO" id="GO:0005737">
    <property type="term" value="C:cytoplasm"/>
    <property type="evidence" value="ECO:0007669"/>
    <property type="project" value="UniProtKB-SubCell"/>
</dbReference>
<proteinExistence type="predicted"/>
<evidence type="ECO:0000256" key="9">
    <source>
        <dbReference type="PIRNR" id="PIRNR006171"/>
    </source>
</evidence>
<dbReference type="PROSITE" id="PS50110">
    <property type="entry name" value="RESPONSE_REGULATORY"/>
    <property type="match status" value="1"/>
</dbReference>
<protein>
    <recommendedName>
        <fullName evidence="9">Transcriptional regulatory protein</fullName>
    </recommendedName>
</protein>
<dbReference type="InterPro" id="IPR001789">
    <property type="entry name" value="Sig_transdc_resp-reg_receiver"/>
</dbReference>
<dbReference type="PANTHER" id="PTHR45526:SF1">
    <property type="entry name" value="TRANSCRIPTIONAL REGULATORY PROTEIN DCUR-RELATED"/>
    <property type="match status" value="1"/>
</dbReference>
<dbReference type="Pfam" id="PF00072">
    <property type="entry name" value="Response_reg"/>
    <property type="match status" value="1"/>
</dbReference>
<dbReference type="InterPro" id="IPR011006">
    <property type="entry name" value="CheY-like_superfamily"/>
</dbReference>
<dbReference type="Gene3D" id="3.40.50.2300">
    <property type="match status" value="1"/>
</dbReference>
<dbReference type="Proteomes" id="UP000033531">
    <property type="component" value="Unassembled WGS sequence"/>
</dbReference>
<evidence type="ECO:0000256" key="1">
    <source>
        <dbReference type="ARBA" id="ARBA00004496"/>
    </source>
</evidence>
<dbReference type="EMBL" id="JXLI01000005">
    <property type="protein sequence ID" value="KJY58151.1"/>
    <property type="molecule type" value="Genomic_DNA"/>
</dbReference>
<dbReference type="GO" id="GO:0003677">
    <property type="term" value="F:DNA binding"/>
    <property type="evidence" value="ECO:0007669"/>
    <property type="project" value="UniProtKB-KW"/>
</dbReference>
<dbReference type="PANTHER" id="PTHR45526">
    <property type="entry name" value="TRANSCRIPTIONAL REGULATORY PROTEIN DPIA"/>
    <property type="match status" value="1"/>
</dbReference>
<name>A0A0F4LKQ9_9LACO</name>
<dbReference type="OrthoDB" id="9759232at2"/>
<dbReference type="SMART" id="SM00448">
    <property type="entry name" value="REC"/>
    <property type="match status" value="1"/>
</dbReference>
<evidence type="ECO:0000259" key="11">
    <source>
        <dbReference type="PROSITE" id="PS50110"/>
    </source>
</evidence>
<keyword evidence="6 9" id="KW-0238">DNA-binding</keyword>
<evidence type="ECO:0000256" key="4">
    <source>
        <dbReference type="ARBA" id="ARBA00023012"/>
    </source>
</evidence>
<feature type="modified residue" description="4-aspartylphosphate" evidence="10">
    <location>
        <position position="56"/>
    </location>
</feature>
<evidence type="ECO:0000313" key="12">
    <source>
        <dbReference type="EMBL" id="KJY58151.1"/>
    </source>
</evidence>
<reference evidence="12 13" key="1">
    <citation type="submission" date="2015-01" db="EMBL/GenBank/DDBJ databases">
        <title>Comparative genomics of the lactic acid bacteria isolated from the honey bee gut.</title>
        <authorList>
            <person name="Ellegaard K.M."/>
            <person name="Tamarit D."/>
            <person name="Javelind E."/>
            <person name="Olofsson T."/>
            <person name="Andersson S.G."/>
            <person name="Vasquez A."/>
        </authorList>
    </citation>
    <scope>NUCLEOTIDE SEQUENCE [LARGE SCALE GENOMIC DNA]</scope>
    <source>
        <strain evidence="12 13">Hma8</strain>
    </source>
</reference>
<evidence type="ECO:0000256" key="7">
    <source>
        <dbReference type="ARBA" id="ARBA00023159"/>
    </source>
</evidence>
<dbReference type="STRING" id="1218507.JF74_01870"/>
<dbReference type="SUPFAM" id="SSF52172">
    <property type="entry name" value="CheY-like"/>
    <property type="match status" value="1"/>
</dbReference>
<keyword evidence="2 9" id="KW-0963">Cytoplasm</keyword>
<comment type="subcellular location">
    <subcellularLocation>
        <location evidence="1 9">Cytoplasm</location>
    </subcellularLocation>
</comment>
<evidence type="ECO:0000256" key="10">
    <source>
        <dbReference type="PROSITE-ProRule" id="PRU00169"/>
    </source>
</evidence>
<keyword evidence="5 9" id="KW-0805">Transcription regulation</keyword>